<feature type="domain" description="Aminotransferase class V" evidence="2">
    <location>
        <begin position="33"/>
        <end position="98"/>
    </location>
</feature>
<feature type="non-terminal residue" evidence="3">
    <location>
        <position position="98"/>
    </location>
</feature>
<reference evidence="3" key="1">
    <citation type="submission" date="2018-05" db="EMBL/GenBank/DDBJ databases">
        <authorList>
            <person name="Lanie J.A."/>
            <person name="Ng W.-L."/>
            <person name="Kazmierczak K.M."/>
            <person name="Andrzejewski T.M."/>
            <person name="Davidsen T.M."/>
            <person name="Wayne K.J."/>
            <person name="Tettelin H."/>
            <person name="Glass J.I."/>
            <person name="Rusch D."/>
            <person name="Podicherti R."/>
            <person name="Tsui H.-C.T."/>
            <person name="Winkler M.E."/>
        </authorList>
    </citation>
    <scope>NUCLEOTIDE SEQUENCE</scope>
</reference>
<dbReference type="SUPFAM" id="SSF53383">
    <property type="entry name" value="PLP-dependent transferases"/>
    <property type="match status" value="1"/>
</dbReference>
<dbReference type="PANTHER" id="PTHR43092:SF2">
    <property type="entry name" value="HERCYNYLCYSTEINE SULFOXIDE LYASE"/>
    <property type="match status" value="1"/>
</dbReference>
<dbReference type="InterPro" id="IPR000192">
    <property type="entry name" value="Aminotrans_V_dom"/>
</dbReference>
<gene>
    <name evidence="3" type="ORF">METZ01_LOCUS388003</name>
</gene>
<dbReference type="Pfam" id="PF00266">
    <property type="entry name" value="Aminotran_5"/>
    <property type="match status" value="1"/>
</dbReference>
<dbReference type="Gene3D" id="3.90.1150.10">
    <property type="entry name" value="Aspartate Aminotransferase, domain 1"/>
    <property type="match status" value="1"/>
</dbReference>
<dbReference type="Gene3D" id="3.40.640.10">
    <property type="entry name" value="Type I PLP-dependent aspartate aminotransferase-like (Major domain)"/>
    <property type="match status" value="1"/>
</dbReference>
<dbReference type="EMBL" id="UINC01145177">
    <property type="protein sequence ID" value="SVD35149.1"/>
    <property type="molecule type" value="Genomic_DNA"/>
</dbReference>
<proteinExistence type="predicted"/>
<organism evidence="3">
    <name type="scientific">marine metagenome</name>
    <dbReference type="NCBI Taxonomy" id="408172"/>
    <lineage>
        <taxon>unclassified sequences</taxon>
        <taxon>metagenomes</taxon>
        <taxon>ecological metagenomes</taxon>
    </lineage>
</organism>
<dbReference type="PANTHER" id="PTHR43092">
    <property type="entry name" value="L-CYSTEINE DESULFHYDRASE"/>
    <property type="match status" value="1"/>
</dbReference>
<keyword evidence="1" id="KW-0663">Pyridoxal phosphate</keyword>
<evidence type="ECO:0000256" key="1">
    <source>
        <dbReference type="ARBA" id="ARBA00022898"/>
    </source>
</evidence>
<name>A0A382ULL2_9ZZZZ</name>
<dbReference type="InterPro" id="IPR015421">
    <property type="entry name" value="PyrdxlP-dep_Trfase_major"/>
</dbReference>
<dbReference type="InterPro" id="IPR015424">
    <property type="entry name" value="PyrdxlP-dep_Trfase"/>
</dbReference>
<evidence type="ECO:0000313" key="3">
    <source>
        <dbReference type="EMBL" id="SVD35149.1"/>
    </source>
</evidence>
<sequence length="98" mass="11380">MGNDFKSLFMLDPEVTYFNHGAYGGCPEYIFSAMMEWQKTLEKNPSKYMEELYDNLENSRHSLSKFIDCDKDDIVFFNNPTTAMNTIVKSLNLNQGDE</sequence>
<dbReference type="InterPro" id="IPR015422">
    <property type="entry name" value="PyrdxlP-dep_Trfase_small"/>
</dbReference>
<protein>
    <recommendedName>
        <fullName evidence="2">Aminotransferase class V domain-containing protein</fullName>
    </recommendedName>
</protein>
<dbReference type="AlphaFoldDB" id="A0A382ULL2"/>
<evidence type="ECO:0000259" key="2">
    <source>
        <dbReference type="Pfam" id="PF00266"/>
    </source>
</evidence>
<accession>A0A382ULL2</accession>